<dbReference type="EMBL" id="OU898276">
    <property type="protein sequence ID" value="CAG9828134.1"/>
    <property type="molecule type" value="Genomic_DNA"/>
</dbReference>
<dbReference type="AlphaFoldDB" id="A0A9N9STQ3"/>
<gene>
    <name evidence="1" type="ORF">DIABBA_LOCUS2074</name>
</gene>
<proteinExistence type="predicted"/>
<dbReference type="Proteomes" id="UP001153709">
    <property type="component" value="Chromosome 1"/>
</dbReference>
<sequence length="81" mass="9657">MEVKQEFSENTLKAEVDIYYNKVDDALLDGFKTEIKEESNIDTHDEFDYLDLKEFPIKTELDPENKLVSFEEKQTMKMVSW</sequence>
<dbReference type="OrthoDB" id="6802209at2759"/>
<keyword evidence="2" id="KW-1185">Reference proteome</keyword>
<reference evidence="1" key="1">
    <citation type="submission" date="2022-01" db="EMBL/GenBank/DDBJ databases">
        <authorList>
            <person name="King R."/>
        </authorList>
    </citation>
    <scope>NUCLEOTIDE SEQUENCE</scope>
</reference>
<name>A0A9N9STQ3_DIABA</name>
<evidence type="ECO:0000313" key="1">
    <source>
        <dbReference type="EMBL" id="CAG9828134.1"/>
    </source>
</evidence>
<protein>
    <submittedName>
        <fullName evidence="1">Uncharacterized protein</fullName>
    </submittedName>
</protein>
<organism evidence="1 2">
    <name type="scientific">Diabrotica balteata</name>
    <name type="common">Banded cucumber beetle</name>
    <dbReference type="NCBI Taxonomy" id="107213"/>
    <lineage>
        <taxon>Eukaryota</taxon>
        <taxon>Metazoa</taxon>
        <taxon>Ecdysozoa</taxon>
        <taxon>Arthropoda</taxon>
        <taxon>Hexapoda</taxon>
        <taxon>Insecta</taxon>
        <taxon>Pterygota</taxon>
        <taxon>Neoptera</taxon>
        <taxon>Endopterygota</taxon>
        <taxon>Coleoptera</taxon>
        <taxon>Polyphaga</taxon>
        <taxon>Cucujiformia</taxon>
        <taxon>Chrysomeloidea</taxon>
        <taxon>Chrysomelidae</taxon>
        <taxon>Galerucinae</taxon>
        <taxon>Diabroticina</taxon>
        <taxon>Diabroticites</taxon>
        <taxon>Diabrotica</taxon>
    </lineage>
</organism>
<accession>A0A9N9STQ3</accession>
<evidence type="ECO:0000313" key="2">
    <source>
        <dbReference type="Proteomes" id="UP001153709"/>
    </source>
</evidence>